<dbReference type="Gene3D" id="1.10.150.130">
    <property type="match status" value="1"/>
</dbReference>
<proteinExistence type="inferred from homology"/>
<dbReference type="PROSITE" id="PS51898">
    <property type="entry name" value="TYR_RECOMBINASE"/>
    <property type="match status" value="1"/>
</dbReference>
<reference evidence="9" key="1">
    <citation type="submission" date="2009-09" db="EMBL/GenBank/DDBJ databases">
        <title>The complete chromosome of Alicyclobacillus acidocaldarius subsp. acidocaldarius DSM 446.</title>
        <authorList>
            <consortium name="US DOE Joint Genome Institute (JGI-PGF)"/>
            <person name="Lucas S."/>
            <person name="Copeland A."/>
            <person name="Lapidus A."/>
            <person name="Glavina del Rio T."/>
            <person name="Dalin E."/>
            <person name="Tice H."/>
            <person name="Bruce D."/>
            <person name="Goodwin L."/>
            <person name="Pitluck S."/>
            <person name="Kyrpides N."/>
            <person name="Mavromatis K."/>
            <person name="Ivanova N."/>
            <person name="Ovchinnikova G."/>
            <person name="Chertkov O."/>
            <person name="Sims D."/>
            <person name="Brettin T."/>
            <person name="Detter J.C."/>
            <person name="Han C."/>
            <person name="Larimer F."/>
            <person name="Land M."/>
            <person name="Hauser L."/>
            <person name="Markowitz V."/>
            <person name="Cheng J.-F."/>
            <person name="Hugenholtz P."/>
            <person name="Woyke T."/>
            <person name="Wu D."/>
            <person name="Pukall R."/>
            <person name="Klenk H.-P."/>
            <person name="Eisen J.A."/>
        </authorList>
    </citation>
    <scope>NUCLEOTIDE SEQUENCE [LARGE SCALE GENOMIC DNA]</scope>
    <source>
        <strain evidence="9">ATCC 27009 / DSM 446 / BCRC 14685 / JCM 5260 / KCTC 1825 / NBRC 15652 / NCIMB 11725 / NRRL B-14509 / 104-IA</strain>
    </source>
</reference>
<dbReference type="GO" id="GO:0015074">
    <property type="term" value="P:DNA integration"/>
    <property type="evidence" value="ECO:0007669"/>
    <property type="project" value="UniProtKB-KW"/>
</dbReference>
<dbReference type="GO" id="GO:0003677">
    <property type="term" value="F:DNA binding"/>
    <property type="evidence" value="ECO:0007669"/>
    <property type="project" value="UniProtKB-UniRule"/>
</dbReference>
<dbReference type="InterPro" id="IPR002104">
    <property type="entry name" value="Integrase_catalytic"/>
</dbReference>
<dbReference type="InterPro" id="IPR050808">
    <property type="entry name" value="Phage_Integrase"/>
</dbReference>
<dbReference type="Gene3D" id="1.10.443.10">
    <property type="entry name" value="Intergrase catalytic core"/>
    <property type="match status" value="1"/>
</dbReference>
<dbReference type="PROSITE" id="PS51900">
    <property type="entry name" value="CB"/>
    <property type="match status" value="1"/>
</dbReference>
<organism evidence="8 9">
    <name type="scientific">Alicyclobacillus acidocaldarius subsp. acidocaldarius (strain ATCC 27009 / DSM 446 / BCRC 14685 / JCM 5260 / KCTC 1825 / NBRC 15652 / NCIMB 11725 / NRRL B-14509 / 104-IA)</name>
    <name type="common">Bacillus acidocaldarius</name>
    <dbReference type="NCBI Taxonomy" id="521098"/>
    <lineage>
        <taxon>Bacteria</taxon>
        <taxon>Bacillati</taxon>
        <taxon>Bacillota</taxon>
        <taxon>Bacilli</taxon>
        <taxon>Bacillales</taxon>
        <taxon>Alicyclobacillaceae</taxon>
        <taxon>Alicyclobacillus</taxon>
    </lineage>
</organism>
<dbReference type="Pfam" id="PF00589">
    <property type="entry name" value="Phage_integrase"/>
    <property type="match status" value="1"/>
</dbReference>
<dbReference type="HOGENOM" id="CLU_027562_17_1_9"/>
<comment type="similarity">
    <text evidence="1">Belongs to the 'phage' integrase family.</text>
</comment>
<dbReference type="Pfam" id="PF14659">
    <property type="entry name" value="Phage_int_SAM_3"/>
    <property type="match status" value="1"/>
</dbReference>
<feature type="domain" description="Core-binding (CB)" evidence="7">
    <location>
        <begin position="70"/>
        <end position="151"/>
    </location>
</feature>
<dbReference type="PANTHER" id="PTHR30629:SF2">
    <property type="entry name" value="PROPHAGE INTEGRASE INTS-RELATED"/>
    <property type="match status" value="1"/>
</dbReference>
<dbReference type="KEGG" id="aac:Aaci_1062"/>
<accession>C8WVH7</accession>
<evidence type="ECO:0000256" key="3">
    <source>
        <dbReference type="ARBA" id="ARBA00023125"/>
    </source>
</evidence>
<dbReference type="EMBL" id="CP001727">
    <property type="protein sequence ID" value="ACV58099.1"/>
    <property type="molecule type" value="Genomic_DNA"/>
</dbReference>
<dbReference type="InterPro" id="IPR013762">
    <property type="entry name" value="Integrase-like_cat_sf"/>
</dbReference>
<dbReference type="AlphaFoldDB" id="C8WVH7"/>
<sequence length="391" mass="44856">MTTGRVFSYTTKSNEKKYGYTITITPADPQTGRYPQVTRKGFKSERAAKSAMMEHLRSLEDTPVVHAKSFTLHEWASRWFADKSSSLRPWTRRTYHHVLQAYILPELGKMPISKIEARHIQALYRKLSNRLKPVTVHRIHRVLKTCLLAAVKAGYLDKSPFLNVEPPEHKTPPKPVLSVNDAFRLLAWLREHRPTSYMAAFLAIHTGMRMGEIAGLQWRDIDLDTGVIQLERTRYRPKGGQDFLGPPKTFGSRRRIVVTREVVDELRRWKQSQQEIERESWTPESFVVRLPNSAPPSPASFNNAIQNARKELGLPPVSFHGLRHTHATWLLESGVDLKIVSERLGHSSITITADIYAHVTDALQREAIEKLQRMMRSRRTNNSGSDDEEDL</sequence>
<dbReference type="InterPro" id="IPR011010">
    <property type="entry name" value="DNA_brk_join_enz"/>
</dbReference>
<dbReference type="STRING" id="521098.Aaci_1062"/>
<gene>
    <name evidence="8" type="ordered locus">Aaci_1062</name>
</gene>
<evidence type="ECO:0000259" key="7">
    <source>
        <dbReference type="PROSITE" id="PS51900"/>
    </source>
</evidence>
<dbReference type="InterPro" id="IPR010998">
    <property type="entry name" value="Integrase_recombinase_N"/>
</dbReference>
<keyword evidence="9" id="KW-1185">Reference proteome</keyword>
<reference evidence="8 9" key="2">
    <citation type="journal article" date="2010" name="Stand. Genomic Sci.">
        <title>Complete genome sequence of Alicyclobacillus acidocaldarius type strain (104-IA).</title>
        <authorList>
            <person name="Mavromatis K."/>
            <person name="Sikorski J."/>
            <person name="Lapidus A."/>
            <person name="Glavina Del Rio T."/>
            <person name="Copeland A."/>
            <person name="Tice H."/>
            <person name="Cheng J.F."/>
            <person name="Lucas S."/>
            <person name="Chen F."/>
            <person name="Nolan M."/>
            <person name="Bruce D."/>
            <person name="Goodwin L."/>
            <person name="Pitluck S."/>
            <person name="Ivanova N."/>
            <person name="Ovchinnikova G."/>
            <person name="Pati A."/>
            <person name="Chen A."/>
            <person name="Palaniappan K."/>
            <person name="Land M."/>
            <person name="Hauser L."/>
            <person name="Chang Y.J."/>
            <person name="Jeffries C.D."/>
            <person name="Chain P."/>
            <person name="Meincke L."/>
            <person name="Sims D."/>
            <person name="Chertkov O."/>
            <person name="Han C."/>
            <person name="Brettin T."/>
            <person name="Detter J.C."/>
            <person name="Wahrenburg C."/>
            <person name="Rohde M."/>
            <person name="Pukall R."/>
            <person name="Goker M."/>
            <person name="Bristow J."/>
            <person name="Eisen J.A."/>
            <person name="Markowitz V."/>
            <person name="Hugenholtz P."/>
            <person name="Klenk H.P."/>
            <person name="Kyrpides N.C."/>
        </authorList>
    </citation>
    <scope>NUCLEOTIDE SEQUENCE [LARGE SCALE GENOMIC DNA]</scope>
    <source>
        <strain evidence="9">ATCC 27009 / DSM 446 / BCRC 14685 / JCM 5260 / KCTC 1825 / NBRC 15652 / NCIMB 11725 / NRRL B-14509 / 104-IA</strain>
    </source>
</reference>
<dbReference type="PANTHER" id="PTHR30629">
    <property type="entry name" value="PROPHAGE INTEGRASE"/>
    <property type="match status" value="1"/>
</dbReference>
<evidence type="ECO:0000256" key="1">
    <source>
        <dbReference type="ARBA" id="ARBA00008857"/>
    </source>
</evidence>
<dbReference type="InterPro" id="IPR044068">
    <property type="entry name" value="CB"/>
</dbReference>
<evidence type="ECO:0000256" key="5">
    <source>
        <dbReference type="PROSITE-ProRule" id="PRU01248"/>
    </source>
</evidence>
<protein>
    <submittedName>
        <fullName evidence="8">Integrase family protein</fullName>
    </submittedName>
</protein>
<keyword evidence="2" id="KW-0229">DNA integration</keyword>
<evidence type="ECO:0000259" key="6">
    <source>
        <dbReference type="PROSITE" id="PS51898"/>
    </source>
</evidence>
<evidence type="ECO:0000313" key="9">
    <source>
        <dbReference type="Proteomes" id="UP000001917"/>
    </source>
</evidence>
<name>C8WVH7_ALIAD</name>
<dbReference type="InterPro" id="IPR004107">
    <property type="entry name" value="Integrase_SAM-like_N"/>
</dbReference>
<evidence type="ECO:0000256" key="2">
    <source>
        <dbReference type="ARBA" id="ARBA00022908"/>
    </source>
</evidence>
<evidence type="ECO:0000256" key="4">
    <source>
        <dbReference type="ARBA" id="ARBA00023172"/>
    </source>
</evidence>
<dbReference type="eggNOG" id="COG0582">
    <property type="taxonomic scope" value="Bacteria"/>
</dbReference>
<dbReference type="Proteomes" id="UP000001917">
    <property type="component" value="Chromosome"/>
</dbReference>
<keyword evidence="3 5" id="KW-0238">DNA-binding</keyword>
<feature type="domain" description="Tyr recombinase" evidence="6">
    <location>
        <begin position="172"/>
        <end position="369"/>
    </location>
</feature>
<dbReference type="GO" id="GO:0006310">
    <property type="term" value="P:DNA recombination"/>
    <property type="evidence" value="ECO:0007669"/>
    <property type="project" value="UniProtKB-KW"/>
</dbReference>
<dbReference type="SUPFAM" id="SSF56349">
    <property type="entry name" value="DNA breaking-rejoining enzymes"/>
    <property type="match status" value="1"/>
</dbReference>
<keyword evidence="4" id="KW-0233">DNA recombination</keyword>
<evidence type="ECO:0000313" key="8">
    <source>
        <dbReference type="EMBL" id="ACV58099.1"/>
    </source>
</evidence>
<dbReference type="CDD" id="cd01189">
    <property type="entry name" value="INT_ICEBs1_C_like"/>
    <property type="match status" value="1"/>
</dbReference>